<dbReference type="EMBL" id="JAQLWV010000019">
    <property type="protein sequence ID" value="MDB7934075.1"/>
    <property type="molecule type" value="Genomic_DNA"/>
</dbReference>
<protein>
    <recommendedName>
        <fullName evidence="3">BIG2 domain-containing protein</fullName>
    </recommendedName>
</protein>
<proteinExistence type="predicted"/>
<comment type="caution">
    <text evidence="1">The sequence shown here is derived from an EMBL/GenBank/DDBJ whole genome shotgun (WGS) entry which is preliminary data.</text>
</comment>
<reference evidence="1" key="1">
    <citation type="submission" date="2023-01" db="EMBL/GenBank/DDBJ databases">
        <title>Human gut microbiome strain richness.</title>
        <authorList>
            <person name="Chen-Liaw A."/>
        </authorList>
    </citation>
    <scope>NUCLEOTIDE SEQUENCE</scope>
    <source>
        <strain evidence="1">1001287st1_F4_1001285I_161205</strain>
    </source>
</reference>
<gene>
    <name evidence="1" type="ORF">PNE06_13415</name>
</gene>
<evidence type="ECO:0000313" key="2">
    <source>
        <dbReference type="Proteomes" id="UP001211173"/>
    </source>
</evidence>
<evidence type="ECO:0000313" key="1">
    <source>
        <dbReference type="EMBL" id="MDB7934075.1"/>
    </source>
</evidence>
<dbReference type="AlphaFoldDB" id="A0AAW6CM71"/>
<organism evidence="1 2">
    <name type="scientific">Flavonifractor plautii</name>
    <name type="common">Fusobacterium plautii</name>
    <dbReference type="NCBI Taxonomy" id="292800"/>
    <lineage>
        <taxon>Bacteria</taxon>
        <taxon>Bacillati</taxon>
        <taxon>Bacillota</taxon>
        <taxon>Clostridia</taxon>
        <taxon>Eubacteriales</taxon>
        <taxon>Oscillospiraceae</taxon>
        <taxon>Flavonifractor</taxon>
    </lineage>
</organism>
<dbReference type="Proteomes" id="UP001211173">
    <property type="component" value="Unassembled WGS sequence"/>
</dbReference>
<dbReference type="RefSeq" id="WP_256182407.1">
    <property type="nucleotide sequence ID" value="NZ_CAXUMB010000053.1"/>
</dbReference>
<evidence type="ECO:0008006" key="3">
    <source>
        <dbReference type="Google" id="ProtNLM"/>
    </source>
</evidence>
<name>A0AAW6CM71_FLAPL</name>
<sequence length="40" mass="4104">MKRLSARAAKSKSQAGSVKVVTVRISSGTTAVTGKAKIKT</sequence>
<accession>A0AAW6CM71</accession>